<dbReference type="WBParaSite" id="RSKR_0000438700.1">
    <property type="protein sequence ID" value="RSKR_0000438700.1"/>
    <property type="gene ID" value="RSKR_0000438700"/>
</dbReference>
<organism evidence="1 2">
    <name type="scientific">Rhabditophanes sp. KR3021</name>
    <dbReference type="NCBI Taxonomy" id="114890"/>
    <lineage>
        <taxon>Eukaryota</taxon>
        <taxon>Metazoa</taxon>
        <taxon>Ecdysozoa</taxon>
        <taxon>Nematoda</taxon>
        <taxon>Chromadorea</taxon>
        <taxon>Rhabditida</taxon>
        <taxon>Tylenchina</taxon>
        <taxon>Panagrolaimomorpha</taxon>
        <taxon>Strongyloidoidea</taxon>
        <taxon>Alloionematidae</taxon>
        <taxon>Rhabditophanes</taxon>
    </lineage>
</organism>
<name>A0AC35TUB4_9BILA</name>
<reference evidence="2" key="1">
    <citation type="submission" date="2016-11" db="UniProtKB">
        <authorList>
            <consortium name="WormBaseParasite"/>
        </authorList>
    </citation>
    <scope>IDENTIFICATION</scope>
    <source>
        <strain evidence="2">KR3021</strain>
    </source>
</reference>
<proteinExistence type="predicted"/>
<accession>A0AC35TUB4</accession>
<evidence type="ECO:0000313" key="1">
    <source>
        <dbReference type="Proteomes" id="UP000095286"/>
    </source>
</evidence>
<evidence type="ECO:0000313" key="2">
    <source>
        <dbReference type="WBParaSite" id="RSKR_0000438700.1"/>
    </source>
</evidence>
<dbReference type="Proteomes" id="UP000095286">
    <property type="component" value="Unplaced"/>
</dbReference>
<protein>
    <submittedName>
        <fullName evidence="2">DUF2263 domain-containing protein</fullName>
    </submittedName>
</protein>
<sequence>MPTTSLLPPEKGRDLKPMDVVFCQAHLCEQILNYLTDPRDILNFAKAHQNFCYSVTLARQQPSIIWSRCNCLVNINEFFGIDKLELFKEGNMVAFDGFNQIKQITKGPYYGGFYLGTKSNQLKESYHFMSHHFDIIKNASILVFNDTQIDLNLSMDLTKFTKLKVLITYCRSIPAIVFPATLEILIAKCSNQNRGPNRRSPSNHQEPPFEKECQCDMPLRIFRHEIHNSSKHNEMVVVYANDILALSPLYLPISPKSSLCNYFKQSQEEAQNYYMERVCHLRERQLNRNATILQIIEETQSN</sequence>